<evidence type="ECO:0000259" key="6">
    <source>
        <dbReference type="Pfam" id="PF00135"/>
    </source>
</evidence>
<keyword evidence="8" id="KW-1185">Reference proteome</keyword>
<dbReference type="InterPro" id="IPR029058">
    <property type="entry name" value="AB_hydrolase_fold"/>
</dbReference>
<feature type="region of interest" description="Disordered" evidence="4">
    <location>
        <begin position="35"/>
        <end position="72"/>
    </location>
</feature>
<evidence type="ECO:0000256" key="5">
    <source>
        <dbReference type="SAM" id="Phobius"/>
    </source>
</evidence>
<dbReference type="Proteomes" id="UP000516134">
    <property type="component" value="Chromosome"/>
</dbReference>
<keyword evidence="5" id="KW-0812">Transmembrane</keyword>
<proteinExistence type="inferred from homology"/>
<dbReference type="PANTHER" id="PTHR11559">
    <property type="entry name" value="CARBOXYLESTERASE"/>
    <property type="match status" value="1"/>
</dbReference>
<sequence>MSDRCIPVTHGTDSPRSARYSLNFGHDKGIGFRPSLAASELGTGPCRGRSGHDRQRENRGSPIRRNPDLQGHSVCCPPVGPLRWQPPHAPSPWAGIRQATSFFPACPQLETYPPDAPKEQSSEDCLALNVWAPVPRSNTKLPVMVWIHGGGLTGGSGSVPQYAGEQLASHGVIVVTLNYRLGALGFLAHPELNKESAHGVSGNYGLLDQIRALQWVQRNIAAFGGDPDRVTIFGQSSGSFSVSMLASTPLAKGLFRRAIGQSGAVFEPVELDPRFTPDGSAEVGLTFARKAGAKSLADLRRLPFAALLKLPFSPQFNVDGYVLPKSPRDAYASGSQNDSDLLIGTNASEGSFFFDSRKVTTTNFDAVLERTYPSILLRAIGASPGKTDSDARLAAVAIDSDLRFIWDMWAWARNASKTGRRPVYFYSFTQPPAYRPGHPLFGLGPTHGAELPYVFGDLDPNVADWNSNDRALSEAVQLYWTNFAKTGDPNGANLPRWPKFDRQGAWVMQLGPMLQASVVADQSRLRRIDQVYGVARFVYWHLYGVLAVAGLLLIAFVAGLYRFFRARRSRVANRRP</sequence>
<evidence type="ECO:0000256" key="2">
    <source>
        <dbReference type="ARBA" id="ARBA00022801"/>
    </source>
</evidence>
<reference evidence="7 8" key="1">
    <citation type="submission" date="2020-08" db="EMBL/GenBank/DDBJ databases">
        <title>Genome sequence of Sphingomonas daechungensis KACC 18115T.</title>
        <authorList>
            <person name="Hyun D.-W."/>
            <person name="Bae J.-W."/>
        </authorList>
    </citation>
    <scope>NUCLEOTIDE SEQUENCE [LARGE SCALE GENOMIC DNA]</scope>
    <source>
        <strain evidence="7 8">KACC 18115</strain>
    </source>
</reference>
<feature type="domain" description="Carboxylesterase type B" evidence="6">
    <location>
        <begin position="77"/>
        <end position="512"/>
    </location>
</feature>
<feature type="transmembrane region" description="Helical" evidence="5">
    <location>
        <begin position="540"/>
        <end position="564"/>
    </location>
</feature>
<protein>
    <recommendedName>
        <fullName evidence="3">Carboxylic ester hydrolase</fullName>
        <ecNumber evidence="3">3.1.1.-</ecNumber>
    </recommendedName>
</protein>
<dbReference type="PROSITE" id="PS00122">
    <property type="entry name" value="CARBOXYLESTERASE_B_1"/>
    <property type="match status" value="1"/>
</dbReference>
<gene>
    <name evidence="7" type="ORF">H9L15_15400</name>
</gene>
<evidence type="ECO:0000256" key="3">
    <source>
        <dbReference type="RuleBase" id="RU361235"/>
    </source>
</evidence>
<dbReference type="InterPro" id="IPR019826">
    <property type="entry name" value="Carboxylesterase_B_AS"/>
</dbReference>
<dbReference type="RefSeq" id="WP_187715941.1">
    <property type="nucleotide sequence ID" value="NZ_CP060780.1"/>
</dbReference>
<comment type="similarity">
    <text evidence="1 3">Belongs to the type-B carboxylesterase/lipase family.</text>
</comment>
<evidence type="ECO:0000256" key="1">
    <source>
        <dbReference type="ARBA" id="ARBA00005964"/>
    </source>
</evidence>
<dbReference type="InterPro" id="IPR002018">
    <property type="entry name" value="CarbesteraseB"/>
</dbReference>
<name>A0ABX6T681_9SPHN</name>
<dbReference type="InterPro" id="IPR050309">
    <property type="entry name" value="Type-B_Carboxylest/Lipase"/>
</dbReference>
<feature type="compositionally biased region" description="Basic and acidic residues" evidence="4">
    <location>
        <begin position="50"/>
        <end position="59"/>
    </location>
</feature>
<evidence type="ECO:0000313" key="7">
    <source>
        <dbReference type="EMBL" id="QNP44520.1"/>
    </source>
</evidence>
<dbReference type="EC" id="3.1.1.-" evidence="3"/>
<dbReference type="Gene3D" id="3.40.50.1820">
    <property type="entry name" value="alpha/beta hydrolase"/>
    <property type="match status" value="1"/>
</dbReference>
<accession>A0ABX6T681</accession>
<evidence type="ECO:0000256" key="4">
    <source>
        <dbReference type="SAM" id="MobiDB-lite"/>
    </source>
</evidence>
<dbReference type="SUPFAM" id="SSF53474">
    <property type="entry name" value="alpha/beta-Hydrolases"/>
    <property type="match status" value="1"/>
</dbReference>
<dbReference type="Pfam" id="PF00135">
    <property type="entry name" value="COesterase"/>
    <property type="match status" value="1"/>
</dbReference>
<evidence type="ECO:0000313" key="8">
    <source>
        <dbReference type="Proteomes" id="UP000516134"/>
    </source>
</evidence>
<dbReference type="EMBL" id="CP060780">
    <property type="protein sequence ID" value="QNP44520.1"/>
    <property type="molecule type" value="Genomic_DNA"/>
</dbReference>
<keyword evidence="5" id="KW-1133">Transmembrane helix</keyword>
<keyword evidence="5" id="KW-0472">Membrane</keyword>
<keyword evidence="2 3" id="KW-0378">Hydrolase</keyword>
<organism evidence="7 8">
    <name type="scientific">Sphingomonas daechungensis</name>
    <dbReference type="NCBI Taxonomy" id="1176646"/>
    <lineage>
        <taxon>Bacteria</taxon>
        <taxon>Pseudomonadati</taxon>
        <taxon>Pseudomonadota</taxon>
        <taxon>Alphaproteobacteria</taxon>
        <taxon>Sphingomonadales</taxon>
        <taxon>Sphingomonadaceae</taxon>
        <taxon>Sphingomonas</taxon>
    </lineage>
</organism>